<gene>
    <name evidence="1" type="ORF">XIS1_940005</name>
</gene>
<dbReference type="AlphaFoldDB" id="A0A1N6N220"/>
<dbReference type="EMBL" id="FTLG01000241">
    <property type="protein sequence ID" value="SIP75141.1"/>
    <property type="molecule type" value="Genomic_DNA"/>
</dbReference>
<name>A0A1N6N220_9GAMM</name>
<proteinExistence type="predicted"/>
<dbReference type="Proteomes" id="UP000196435">
    <property type="component" value="Unassembled WGS sequence"/>
</dbReference>
<evidence type="ECO:0000313" key="2">
    <source>
        <dbReference type="Proteomes" id="UP000196435"/>
    </source>
</evidence>
<evidence type="ECO:0000313" key="1">
    <source>
        <dbReference type="EMBL" id="SIP75141.1"/>
    </source>
</evidence>
<reference evidence="2" key="1">
    <citation type="submission" date="2016-12" db="EMBL/GenBank/DDBJ databases">
        <authorList>
            <person name="Gaudriault S."/>
        </authorList>
    </citation>
    <scope>NUCLEOTIDE SEQUENCE [LARGE SCALE GENOMIC DNA]</scope>
    <source>
        <strain evidence="2">HGB1681 (deposited as PTA-6826 in the American Type Culture Collection)</strain>
    </source>
</reference>
<sequence>MPLKSSELWSMNNCGEIDRFNLVLYLDENTQHQSINGVVYALFI</sequence>
<accession>A0A1N6N220</accession>
<organism evidence="1 2">
    <name type="scientific">Xenorhabdus innexi</name>
    <dbReference type="NCBI Taxonomy" id="290109"/>
    <lineage>
        <taxon>Bacteria</taxon>
        <taxon>Pseudomonadati</taxon>
        <taxon>Pseudomonadota</taxon>
        <taxon>Gammaproteobacteria</taxon>
        <taxon>Enterobacterales</taxon>
        <taxon>Morganellaceae</taxon>
        <taxon>Xenorhabdus</taxon>
    </lineage>
</organism>
<protein>
    <submittedName>
        <fullName evidence="1">Uncharacterized protein</fullName>
    </submittedName>
</protein>